<feature type="domain" description="Photolyase/cryptochrome alpha/beta" evidence="11">
    <location>
        <begin position="39"/>
        <end position="168"/>
    </location>
</feature>
<dbReference type="FunFam" id="1.10.579.10:FF:000003">
    <property type="entry name" value="Deoxyribodipyrimidine photo-lyase"/>
    <property type="match status" value="1"/>
</dbReference>
<dbReference type="Pfam" id="PF03441">
    <property type="entry name" value="FAD_binding_7"/>
    <property type="match status" value="1"/>
</dbReference>
<dbReference type="InterPro" id="IPR036134">
    <property type="entry name" value="Crypto/Photolyase_FAD-like_sf"/>
</dbReference>
<dbReference type="Gene3D" id="1.10.579.10">
    <property type="entry name" value="DNA Cyclobutane Dipyrimidine Photolyase, subunit A, domain 3"/>
    <property type="match status" value="1"/>
</dbReference>
<comment type="cofactor">
    <cofactor evidence="1">
        <name>(6R)-5,10-methylene-5,6,7,8-tetrahydrofolate</name>
        <dbReference type="ChEBI" id="CHEBI:15636"/>
    </cofactor>
</comment>
<dbReference type="GO" id="GO:0071949">
    <property type="term" value="F:FAD binding"/>
    <property type="evidence" value="ECO:0007669"/>
    <property type="project" value="TreeGrafter"/>
</dbReference>
<dbReference type="Gene3D" id="1.25.40.80">
    <property type="match status" value="1"/>
</dbReference>
<feature type="compositionally biased region" description="Polar residues" evidence="10">
    <location>
        <begin position="1"/>
        <end position="15"/>
    </location>
</feature>
<dbReference type="InterPro" id="IPR002081">
    <property type="entry name" value="Cryptochrome/DNA_photolyase_1"/>
</dbReference>
<dbReference type="EC" id="4.1.99.3" evidence="2"/>
<dbReference type="InterPro" id="IPR014729">
    <property type="entry name" value="Rossmann-like_a/b/a_fold"/>
</dbReference>
<keyword evidence="4 8" id="KW-0285">Flavoprotein</keyword>
<comment type="similarity">
    <text evidence="9">Belongs to the DNA photolyase family.</text>
</comment>
<dbReference type="Pfam" id="PF00875">
    <property type="entry name" value="DNA_photolyase"/>
    <property type="match status" value="1"/>
</dbReference>
<comment type="cofactor">
    <cofactor evidence="8">
        <name>FAD</name>
        <dbReference type="ChEBI" id="CHEBI:57692"/>
    </cofactor>
    <text evidence="8">Binds 1 FAD per subunit.</text>
</comment>
<keyword evidence="6 9" id="KW-0157">Chromophore</keyword>
<keyword evidence="13" id="KW-1185">Reference proteome</keyword>
<sequence length="502" mass="56914">MQLHNTSGNLVQKSNKPPDTKKDNTLSDNQTTTNPPVSKTALYWLRRDLRLEDNHALRQALASGLPVQCVFVFDSNILNTLPPTDRRLGFIWQSLREIQDTLRAAGGDLWCETGPAQDVIPRLAAQLGADAVYANEDYEPYARRRDTMVAQTLATIGKTFHAYKDQVIFARDELLTASGKPFTVFTPYCNAWLKKLSPQHSQALTVPPLTGRLRPPAGTPAMPSLTELGFGQAEPCLLAPGASGAKELFADFCQQRIQRYHQQRDYPGVKGVSYLSTHLRFGTISIRQLVQFACFDGGEGAMCWLKELIWREFYQQLLWHFPDAATHSFKPQYRDLPFPNRLDWLESWQKGLSGYPLIDAAMRQLNQTGYMHNRLRMIAASFLVKDLLIDWRLGERYFAEKLLDFDLASNNGGWQWAASTGCDAQPYFRIFNPVTQSQKFDPDGRFIRRYVPELAALNDQAIHAPWQAKTLPEGLKLGRDYPLPIVDHAKQRQLALALFGKQ</sequence>
<keyword evidence="5 8" id="KW-0274">FAD</keyword>
<dbReference type="InterPro" id="IPR036155">
    <property type="entry name" value="Crypto/Photolyase_N_sf"/>
</dbReference>
<name>A0AAD0RT31_9NEIS</name>
<reference evidence="12 13" key="1">
    <citation type="submission" date="2018-08" db="EMBL/GenBank/DDBJ databases">
        <title>Complete genome sequence of JP2-74.</title>
        <authorList>
            <person name="Wu L."/>
        </authorList>
    </citation>
    <scope>NUCLEOTIDE SEQUENCE [LARGE SCALE GENOMIC DNA]</scope>
    <source>
        <strain evidence="12 13">JP2-74</strain>
    </source>
</reference>
<evidence type="ECO:0000313" key="12">
    <source>
        <dbReference type="EMBL" id="AXT48137.1"/>
    </source>
</evidence>
<feature type="compositionally biased region" description="Polar residues" evidence="10">
    <location>
        <begin position="26"/>
        <end position="37"/>
    </location>
</feature>
<protein>
    <recommendedName>
        <fullName evidence="3">Deoxyribodipyrimidine photo-lyase</fullName>
        <ecNumber evidence="2">4.1.99.3</ecNumber>
    </recommendedName>
</protein>
<evidence type="ECO:0000256" key="4">
    <source>
        <dbReference type="ARBA" id="ARBA00022630"/>
    </source>
</evidence>
<dbReference type="PRINTS" id="PR00147">
    <property type="entry name" value="DNAPHOTLYASE"/>
</dbReference>
<gene>
    <name evidence="12" type="ORF">D1345_19080</name>
</gene>
<dbReference type="PANTHER" id="PTHR11455">
    <property type="entry name" value="CRYPTOCHROME"/>
    <property type="match status" value="1"/>
</dbReference>
<evidence type="ECO:0000256" key="3">
    <source>
        <dbReference type="ARBA" id="ARBA00014046"/>
    </source>
</evidence>
<dbReference type="Gene3D" id="3.40.50.620">
    <property type="entry name" value="HUPs"/>
    <property type="match status" value="1"/>
</dbReference>
<organism evidence="12 13">
    <name type="scientific">Chromobacterium rhizoryzae</name>
    <dbReference type="NCBI Taxonomy" id="1778675"/>
    <lineage>
        <taxon>Bacteria</taxon>
        <taxon>Pseudomonadati</taxon>
        <taxon>Pseudomonadota</taxon>
        <taxon>Betaproteobacteria</taxon>
        <taxon>Neisseriales</taxon>
        <taxon>Chromobacteriaceae</taxon>
        <taxon>Chromobacterium</taxon>
    </lineage>
</organism>
<feature type="binding site" evidence="8">
    <location>
        <position position="304"/>
    </location>
    <ligand>
        <name>FAD</name>
        <dbReference type="ChEBI" id="CHEBI:57692"/>
    </ligand>
</feature>
<dbReference type="AlphaFoldDB" id="A0AAD0RT31"/>
<dbReference type="InterPro" id="IPR006050">
    <property type="entry name" value="DNA_photolyase_N"/>
</dbReference>
<feature type="binding site" evidence="8">
    <location>
        <position position="260"/>
    </location>
    <ligand>
        <name>FAD</name>
        <dbReference type="ChEBI" id="CHEBI:57692"/>
    </ligand>
</feature>
<feature type="binding site" evidence="8">
    <location>
        <begin position="307"/>
        <end position="314"/>
    </location>
    <ligand>
        <name>FAD</name>
        <dbReference type="ChEBI" id="CHEBI:57692"/>
    </ligand>
</feature>
<evidence type="ECO:0000256" key="5">
    <source>
        <dbReference type="ARBA" id="ARBA00022827"/>
    </source>
</evidence>
<evidence type="ECO:0000313" key="13">
    <source>
        <dbReference type="Proteomes" id="UP000259465"/>
    </source>
</evidence>
<dbReference type="GO" id="GO:0003677">
    <property type="term" value="F:DNA binding"/>
    <property type="evidence" value="ECO:0007669"/>
    <property type="project" value="TreeGrafter"/>
</dbReference>
<dbReference type="PROSITE" id="PS00691">
    <property type="entry name" value="DNA_PHOTOLYASES_1_2"/>
    <property type="match status" value="1"/>
</dbReference>
<dbReference type="InterPro" id="IPR005101">
    <property type="entry name" value="Cryptochr/Photolyase_FAD-bd"/>
</dbReference>
<evidence type="ECO:0000256" key="2">
    <source>
        <dbReference type="ARBA" id="ARBA00013149"/>
    </source>
</evidence>
<proteinExistence type="inferred from homology"/>
<dbReference type="KEGG" id="crz:D1345_19080"/>
<comment type="catalytic activity">
    <reaction evidence="7">
        <text>cyclobutadipyrimidine (in DNA) = 2 pyrimidine residues (in DNA).</text>
        <dbReference type="EC" id="4.1.99.3"/>
    </reaction>
</comment>
<accession>A0AAD0RT31</accession>
<feature type="compositionally biased region" description="Basic and acidic residues" evidence="10">
    <location>
        <begin position="16"/>
        <end position="25"/>
    </location>
</feature>
<dbReference type="SUPFAM" id="SSF52425">
    <property type="entry name" value="Cryptochrome/photolyase, N-terminal domain"/>
    <property type="match status" value="1"/>
</dbReference>
<dbReference type="PANTHER" id="PTHR11455:SF9">
    <property type="entry name" value="CRYPTOCHROME CIRCADIAN CLOCK 5 ISOFORM X1"/>
    <property type="match status" value="1"/>
</dbReference>
<evidence type="ECO:0000256" key="6">
    <source>
        <dbReference type="ARBA" id="ARBA00022991"/>
    </source>
</evidence>
<dbReference type="Proteomes" id="UP000259465">
    <property type="component" value="Chromosome"/>
</dbReference>
<dbReference type="GO" id="GO:0003904">
    <property type="term" value="F:deoxyribodipyrimidine photo-lyase activity"/>
    <property type="evidence" value="ECO:0007669"/>
    <property type="project" value="UniProtKB-EC"/>
</dbReference>
<evidence type="ECO:0000256" key="8">
    <source>
        <dbReference type="PIRSR" id="PIRSR602081-1"/>
    </source>
</evidence>
<evidence type="ECO:0000256" key="1">
    <source>
        <dbReference type="ARBA" id="ARBA00001932"/>
    </source>
</evidence>
<dbReference type="InterPro" id="IPR018394">
    <property type="entry name" value="DNA_photolyase_1_CS_C"/>
</dbReference>
<dbReference type="EMBL" id="CP031968">
    <property type="protein sequence ID" value="AXT48137.1"/>
    <property type="molecule type" value="Genomic_DNA"/>
</dbReference>
<dbReference type="SUPFAM" id="SSF48173">
    <property type="entry name" value="Cryptochrome/photolyase FAD-binding domain"/>
    <property type="match status" value="1"/>
</dbReference>
<evidence type="ECO:0000259" key="11">
    <source>
        <dbReference type="PROSITE" id="PS51645"/>
    </source>
</evidence>
<feature type="binding site" evidence="8">
    <location>
        <begin position="404"/>
        <end position="406"/>
    </location>
    <ligand>
        <name>FAD</name>
        <dbReference type="ChEBI" id="CHEBI:57692"/>
    </ligand>
</feature>
<dbReference type="PROSITE" id="PS51645">
    <property type="entry name" value="PHR_CRY_ALPHA_BETA"/>
    <property type="match status" value="1"/>
</dbReference>
<evidence type="ECO:0000256" key="9">
    <source>
        <dbReference type="RuleBase" id="RU004182"/>
    </source>
</evidence>
<feature type="region of interest" description="Disordered" evidence="10">
    <location>
        <begin position="1"/>
        <end position="37"/>
    </location>
</feature>
<dbReference type="RefSeq" id="WP_107732858.1">
    <property type="nucleotide sequence ID" value="NZ_CP031968.1"/>
</dbReference>
<evidence type="ECO:0000256" key="10">
    <source>
        <dbReference type="SAM" id="MobiDB-lite"/>
    </source>
</evidence>
<dbReference type="GO" id="GO:0009416">
    <property type="term" value="P:response to light stimulus"/>
    <property type="evidence" value="ECO:0007669"/>
    <property type="project" value="TreeGrafter"/>
</dbReference>
<evidence type="ECO:0000256" key="7">
    <source>
        <dbReference type="ARBA" id="ARBA00033999"/>
    </source>
</evidence>
<dbReference type="GO" id="GO:0000719">
    <property type="term" value="P:photoreactive repair"/>
    <property type="evidence" value="ECO:0007669"/>
    <property type="project" value="UniProtKB-ARBA"/>
</dbReference>